<dbReference type="InterPro" id="IPR036638">
    <property type="entry name" value="HLH_DNA-bd_sf"/>
</dbReference>
<evidence type="ECO:0000313" key="9">
    <source>
        <dbReference type="EMBL" id="RHN49306.1"/>
    </source>
</evidence>
<dbReference type="EMBL" id="CM001223">
    <property type="protein sequence ID" value="AES82536.2"/>
    <property type="molecule type" value="Genomic_DNA"/>
</dbReference>
<dbReference type="GO" id="GO:0046983">
    <property type="term" value="F:protein dimerization activity"/>
    <property type="evidence" value="ECO:0007669"/>
    <property type="project" value="InterPro"/>
</dbReference>
<proteinExistence type="predicted"/>
<keyword evidence="4" id="KW-0804">Transcription</keyword>
<dbReference type="Proteomes" id="UP000265566">
    <property type="component" value="Chromosome 7"/>
</dbReference>
<sequence length="316" mass="36486">MCLPEENRERERSMALEPTLLYPQDPFTYGFNKDHYNYNLLTDSEANFDYTNFNLQNEEQGFVSTFLKNQQTENYPYENWSNNCPSLDSSISTRSRSKKRRVKTSKNKEEIENQRMTHIAVERNRRKQMNEYLSVLRSLMPESYVQRGDQASIIGGAINFVKKLEQKLQFLGVQKQKEGKFDTIVENKNKPFSEFFTFPQYSTSDGVCESSETKMGGEVQSRNIADIEVTMVESHANLKIRTKKRPKQLLKMVSSLHGLCLTILHLNVTTADEFVFYSLSVKVEDDCKLGSVDEIAAAIYQILESIQQESSINILN</sequence>
<evidence type="ECO:0000313" key="11">
    <source>
        <dbReference type="Proteomes" id="UP000002051"/>
    </source>
</evidence>
<gene>
    <name evidence="10" type="primary">11429781</name>
    <name evidence="8" type="ordered locus">MTR_7g113830</name>
    <name evidence="9" type="ORF">MtrunA17_Chr7g0273081</name>
</gene>
<evidence type="ECO:0000259" key="7">
    <source>
        <dbReference type="PROSITE" id="PS50888"/>
    </source>
</evidence>
<dbReference type="PaxDb" id="3880-AES82536"/>
<keyword evidence="3" id="KW-0238">DNA-binding</keyword>
<evidence type="ECO:0000313" key="10">
    <source>
        <dbReference type="EnsemblPlants" id="AES82536"/>
    </source>
</evidence>
<dbReference type="GO" id="GO:0000978">
    <property type="term" value="F:RNA polymerase II cis-regulatory region sequence-specific DNA binding"/>
    <property type="evidence" value="ECO:0000318"/>
    <property type="project" value="GO_Central"/>
</dbReference>
<dbReference type="OrthoDB" id="684567at2759"/>
<evidence type="ECO:0000256" key="2">
    <source>
        <dbReference type="ARBA" id="ARBA00023015"/>
    </source>
</evidence>
<dbReference type="ExpressionAtlas" id="G7KZP3">
    <property type="expression patterns" value="differential"/>
</dbReference>
<dbReference type="AlphaFoldDB" id="G7KZP3"/>
<evidence type="ECO:0000256" key="6">
    <source>
        <dbReference type="SAM" id="MobiDB-lite"/>
    </source>
</evidence>
<dbReference type="SUPFAM" id="SSF47459">
    <property type="entry name" value="HLH, helix-loop-helix DNA-binding domain"/>
    <property type="match status" value="1"/>
</dbReference>
<feature type="compositionally biased region" description="Basic residues" evidence="6">
    <location>
        <begin position="95"/>
        <end position="105"/>
    </location>
</feature>
<dbReference type="Pfam" id="PF22754">
    <property type="entry name" value="bHLH-TF_ACT-like_plant"/>
    <property type="match status" value="1"/>
</dbReference>
<accession>G7KZP3</accession>
<evidence type="ECO:0000256" key="1">
    <source>
        <dbReference type="ARBA" id="ARBA00004123"/>
    </source>
</evidence>
<evidence type="ECO:0000256" key="4">
    <source>
        <dbReference type="ARBA" id="ARBA00023163"/>
    </source>
</evidence>
<dbReference type="GO" id="GO:0006357">
    <property type="term" value="P:regulation of transcription by RNA polymerase II"/>
    <property type="evidence" value="ECO:0000318"/>
    <property type="project" value="GO_Central"/>
</dbReference>
<keyword evidence="5" id="KW-0539">Nucleus</keyword>
<dbReference type="GO" id="GO:0005634">
    <property type="term" value="C:nucleus"/>
    <property type="evidence" value="ECO:0007669"/>
    <property type="project" value="UniProtKB-SubCell"/>
</dbReference>
<dbReference type="InterPro" id="IPR054502">
    <property type="entry name" value="bHLH-TF_ACT-like_plant"/>
</dbReference>
<dbReference type="EMBL" id="PSQE01000007">
    <property type="protein sequence ID" value="RHN49306.1"/>
    <property type="molecule type" value="Genomic_DNA"/>
</dbReference>
<name>G7KZP3_MEDTR</name>
<organism evidence="8 11">
    <name type="scientific">Medicago truncatula</name>
    <name type="common">Barrel medic</name>
    <name type="synonym">Medicago tribuloides</name>
    <dbReference type="NCBI Taxonomy" id="3880"/>
    <lineage>
        <taxon>Eukaryota</taxon>
        <taxon>Viridiplantae</taxon>
        <taxon>Streptophyta</taxon>
        <taxon>Embryophyta</taxon>
        <taxon>Tracheophyta</taxon>
        <taxon>Spermatophyta</taxon>
        <taxon>Magnoliopsida</taxon>
        <taxon>eudicotyledons</taxon>
        <taxon>Gunneridae</taxon>
        <taxon>Pentapetalae</taxon>
        <taxon>rosids</taxon>
        <taxon>fabids</taxon>
        <taxon>Fabales</taxon>
        <taxon>Fabaceae</taxon>
        <taxon>Papilionoideae</taxon>
        <taxon>50 kb inversion clade</taxon>
        <taxon>NPAAA clade</taxon>
        <taxon>Hologalegina</taxon>
        <taxon>IRL clade</taxon>
        <taxon>Trifolieae</taxon>
        <taxon>Medicago</taxon>
    </lineage>
</organism>
<dbReference type="Proteomes" id="UP000002051">
    <property type="component" value="Unassembled WGS sequence"/>
</dbReference>
<dbReference type="Gramene" id="rna44121">
    <property type="protein sequence ID" value="RHN49306.1"/>
    <property type="gene ID" value="gene44121"/>
</dbReference>
<dbReference type="STRING" id="3880.G7KZP3"/>
<keyword evidence="11" id="KW-1185">Reference proteome</keyword>
<dbReference type="KEGG" id="mtr:11429781"/>
<evidence type="ECO:0000313" key="8">
    <source>
        <dbReference type="EMBL" id="AES82536.2"/>
    </source>
</evidence>
<dbReference type="SMART" id="SM00353">
    <property type="entry name" value="HLH"/>
    <property type="match status" value="1"/>
</dbReference>
<keyword evidence="2" id="KW-0805">Transcription regulation</keyword>
<dbReference type="EnsemblPlants" id="AES82536">
    <property type="protein sequence ID" value="AES82536"/>
    <property type="gene ID" value="MTR_7g113830"/>
</dbReference>
<dbReference type="eggNOG" id="ENOG502QQRC">
    <property type="taxonomic scope" value="Eukaryota"/>
</dbReference>
<reference evidence="9" key="4">
    <citation type="journal article" date="2018" name="Nat. Plants">
        <title>Whole-genome landscape of Medicago truncatula symbiotic genes.</title>
        <authorList>
            <person name="Pecrix Y."/>
            <person name="Gamas P."/>
            <person name="Carrere S."/>
        </authorList>
    </citation>
    <scope>NUCLEOTIDE SEQUENCE</scope>
    <source>
        <tissue evidence="9">Leaves</tissue>
    </source>
</reference>
<accession>A0A0C3WFY3</accession>
<reference evidence="10" key="3">
    <citation type="submission" date="2015-04" db="UniProtKB">
        <authorList>
            <consortium name="EnsemblPlants"/>
        </authorList>
    </citation>
    <scope>IDENTIFICATION</scope>
    <source>
        <strain evidence="10">cv. Jemalong A17</strain>
    </source>
</reference>
<reference evidence="8 11" key="1">
    <citation type="journal article" date="2011" name="Nature">
        <title>The Medicago genome provides insight into the evolution of rhizobial symbioses.</title>
        <authorList>
            <person name="Young N.D."/>
            <person name="Debelle F."/>
            <person name="Oldroyd G.E."/>
            <person name="Geurts R."/>
            <person name="Cannon S.B."/>
            <person name="Udvardi M.K."/>
            <person name="Benedito V.A."/>
            <person name="Mayer K.F."/>
            <person name="Gouzy J."/>
            <person name="Schoof H."/>
            <person name="Van de Peer Y."/>
            <person name="Proost S."/>
            <person name="Cook D.R."/>
            <person name="Meyers B.C."/>
            <person name="Spannagl M."/>
            <person name="Cheung F."/>
            <person name="De Mita S."/>
            <person name="Krishnakumar V."/>
            <person name="Gundlach H."/>
            <person name="Zhou S."/>
            <person name="Mudge J."/>
            <person name="Bharti A.K."/>
            <person name="Murray J.D."/>
            <person name="Naoumkina M.A."/>
            <person name="Rosen B."/>
            <person name="Silverstein K.A."/>
            <person name="Tang H."/>
            <person name="Rombauts S."/>
            <person name="Zhao P.X."/>
            <person name="Zhou P."/>
            <person name="Barbe V."/>
            <person name="Bardou P."/>
            <person name="Bechner M."/>
            <person name="Bellec A."/>
            <person name="Berger A."/>
            <person name="Berges H."/>
            <person name="Bidwell S."/>
            <person name="Bisseling T."/>
            <person name="Choisne N."/>
            <person name="Couloux A."/>
            <person name="Denny R."/>
            <person name="Deshpande S."/>
            <person name="Dai X."/>
            <person name="Doyle J.J."/>
            <person name="Dudez A.M."/>
            <person name="Farmer A.D."/>
            <person name="Fouteau S."/>
            <person name="Franken C."/>
            <person name="Gibelin C."/>
            <person name="Gish J."/>
            <person name="Goldstein S."/>
            <person name="Gonzalez A.J."/>
            <person name="Green P.J."/>
            <person name="Hallab A."/>
            <person name="Hartog M."/>
            <person name="Hua A."/>
            <person name="Humphray S.J."/>
            <person name="Jeong D.H."/>
            <person name="Jing Y."/>
            <person name="Jocker A."/>
            <person name="Kenton S.M."/>
            <person name="Kim D.J."/>
            <person name="Klee K."/>
            <person name="Lai H."/>
            <person name="Lang C."/>
            <person name="Lin S."/>
            <person name="Macmil S.L."/>
            <person name="Magdelenat G."/>
            <person name="Matthews L."/>
            <person name="McCorrison J."/>
            <person name="Monaghan E.L."/>
            <person name="Mun J.H."/>
            <person name="Najar F.Z."/>
            <person name="Nicholson C."/>
            <person name="Noirot C."/>
            <person name="O'Bleness M."/>
            <person name="Paule C.R."/>
            <person name="Poulain J."/>
            <person name="Prion F."/>
            <person name="Qin B."/>
            <person name="Qu C."/>
            <person name="Retzel E.F."/>
            <person name="Riddle C."/>
            <person name="Sallet E."/>
            <person name="Samain S."/>
            <person name="Samson N."/>
            <person name="Sanders I."/>
            <person name="Saurat O."/>
            <person name="Scarpelli C."/>
            <person name="Schiex T."/>
            <person name="Segurens B."/>
            <person name="Severin A.J."/>
            <person name="Sherrier D.J."/>
            <person name="Shi R."/>
            <person name="Sims S."/>
            <person name="Singer S.R."/>
            <person name="Sinharoy S."/>
            <person name="Sterck L."/>
            <person name="Viollet A."/>
            <person name="Wang B.B."/>
            <person name="Wang K."/>
            <person name="Wang M."/>
            <person name="Wang X."/>
            <person name="Warfsmann J."/>
            <person name="Weissenbach J."/>
            <person name="White D.D."/>
            <person name="White J.D."/>
            <person name="Wiley G.B."/>
            <person name="Wincker P."/>
            <person name="Xing Y."/>
            <person name="Yang L."/>
            <person name="Yao Z."/>
            <person name="Ying F."/>
            <person name="Zhai J."/>
            <person name="Zhou L."/>
            <person name="Zuber A."/>
            <person name="Denarie J."/>
            <person name="Dixon R.A."/>
            <person name="May G.D."/>
            <person name="Schwartz D.C."/>
            <person name="Rogers J."/>
            <person name="Quetier F."/>
            <person name="Town C.D."/>
            <person name="Roe B.A."/>
        </authorList>
    </citation>
    <scope>NUCLEOTIDE SEQUENCE [LARGE SCALE GENOMIC DNA]</scope>
    <source>
        <strain evidence="8">A17</strain>
        <strain evidence="10 11">cv. Jemalong A17</strain>
    </source>
</reference>
<feature type="domain" description="BHLH" evidence="7">
    <location>
        <begin position="113"/>
        <end position="164"/>
    </location>
</feature>
<protein>
    <submittedName>
        <fullName evidence="8 9">Transcription factor</fullName>
    </submittedName>
</protein>
<dbReference type="PANTHER" id="PTHR11969">
    <property type="entry name" value="MAX DIMERIZATION, MAD"/>
    <property type="match status" value="1"/>
</dbReference>
<dbReference type="PANTHER" id="PTHR11969:SF98">
    <property type="entry name" value="TRANSCRIPTION FACTOR BHLH FAMILY-RELATED"/>
    <property type="match status" value="1"/>
</dbReference>
<dbReference type="Pfam" id="PF00010">
    <property type="entry name" value="HLH"/>
    <property type="match status" value="1"/>
</dbReference>
<evidence type="ECO:0000256" key="5">
    <source>
        <dbReference type="ARBA" id="ARBA00023242"/>
    </source>
</evidence>
<evidence type="ECO:0000256" key="3">
    <source>
        <dbReference type="ARBA" id="ARBA00023125"/>
    </source>
</evidence>
<feature type="region of interest" description="Disordered" evidence="6">
    <location>
        <begin position="86"/>
        <end position="109"/>
    </location>
</feature>
<reference evidence="8 11" key="2">
    <citation type="journal article" date="2014" name="BMC Genomics">
        <title>An improved genome release (version Mt4.0) for the model legume Medicago truncatula.</title>
        <authorList>
            <person name="Tang H."/>
            <person name="Krishnakumar V."/>
            <person name="Bidwell S."/>
            <person name="Rosen B."/>
            <person name="Chan A."/>
            <person name="Zhou S."/>
            <person name="Gentzbittel L."/>
            <person name="Childs K.L."/>
            <person name="Yandell M."/>
            <person name="Gundlach H."/>
            <person name="Mayer K.F."/>
            <person name="Schwartz D.C."/>
            <person name="Town C.D."/>
        </authorList>
    </citation>
    <scope>GENOME REANNOTATION</scope>
    <source>
        <strain evidence="10 11">cv. Jemalong A17</strain>
    </source>
</reference>
<comment type="subcellular location">
    <subcellularLocation>
        <location evidence="1">Nucleus</location>
    </subcellularLocation>
</comment>
<dbReference type="InterPro" id="IPR011598">
    <property type="entry name" value="bHLH_dom"/>
</dbReference>
<dbReference type="HOGENOM" id="CLU_044652_1_0_1"/>
<dbReference type="GO" id="GO:0000981">
    <property type="term" value="F:DNA-binding transcription factor activity, RNA polymerase II-specific"/>
    <property type="evidence" value="ECO:0000318"/>
    <property type="project" value="GO_Central"/>
</dbReference>
<dbReference type="PROSITE" id="PS50888">
    <property type="entry name" value="BHLH"/>
    <property type="match status" value="1"/>
</dbReference>
<dbReference type="Gene3D" id="4.10.280.10">
    <property type="entry name" value="Helix-loop-helix DNA-binding domain"/>
    <property type="match status" value="1"/>
</dbReference>